<evidence type="ECO:0000256" key="1">
    <source>
        <dbReference type="SAM" id="MobiDB-lite"/>
    </source>
</evidence>
<evidence type="ECO:0000313" key="2">
    <source>
        <dbReference type="EMBL" id="CAE4584256.1"/>
    </source>
</evidence>
<dbReference type="EMBL" id="HBNR01030434">
    <property type="protein sequence ID" value="CAE4584256.1"/>
    <property type="molecule type" value="Transcribed_RNA"/>
</dbReference>
<protein>
    <submittedName>
        <fullName evidence="2">Uncharacterized protein</fullName>
    </submittedName>
</protein>
<dbReference type="AlphaFoldDB" id="A0A7S4V9A2"/>
<sequence length="364" mass="40380">MSDPAIGIIRTLAKSPHDALKIVASKYGRGFDTEVCRMQLPIGLGGGACSVIFRRGMMMTELRQEVSRVTGIPVDEQMYVASDTTQLVDDDGEVPVGLPPRCLRARGPGRDGSSTPESEPSASELSGSEPSGDAAEEAEVSTSGHGAHGVARAAQQQKAKWADLLDGSEDGESPQDTDSSVMESMPSASLELTEAPQWGPAPQAPKWGPAGGAQGRAWRFTLRWRRWMPRERQHQFYIAIVDERYLQEHKVAKHIRQACGLIYKEGQVMVRLRGRGSGFLEVQWKGQKWESADPLMICLSGRVPYDLEAYWLAFYQISQLLEDVYAAYNRQHRHAQDVHLDDEWVHSGRRVGGRKFGQAPRARR</sequence>
<proteinExistence type="predicted"/>
<reference evidence="2" key="1">
    <citation type="submission" date="2021-01" db="EMBL/GenBank/DDBJ databases">
        <authorList>
            <person name="Corre E."/>
            <person name="Pelletier E."/>
            <person name="Niang G."/>
            <person name="Scheremetjew M."/>
            <person name="Finn R."/>
            <person name="Kale V."/>
            <person name="Holt S."/>
            <person name="Cochrane G."/>
            <person name="Meng A."/>
            <person name="Brown T."/>
            <person name="Cohen L."/>
        </authorList>
    </citation>
    <scope>NUCLEOTIDE SEQUENCE</scope>
    <source>
        <strain evidence="2">CCMP3105</strain>
    </source>
</reference>
<feature type="region of interest" description="Disordered" evidence="1">
    <location>
        <begin position="85"/>
        <end position="189"/>
    </location>
</feature>
<feature type="compositionally biased region" description="Low complexity" evidence="1">
    <location>
        <begin position="112"/>
        <end position="132"/>
    </location>
</feature>
<organism evidence="2">
    <name type="scientific">Alexandrium monilatum</name>
    <dbReference type="NCBI Taxonomy" id="311494"/>
    <lineage>
        <taxon>Eukaryota</taxon>
        <taxon>Sar</taxon>
        <taxon>Alveolata</taxon>
        <taxon>Dinophyceae</taxon>
        <taxon>Gonyaulacales</taxon>
        <taxon>Pyrocystaceae</taxon>
        <taxon>Alexandrium</taxon>
    </lineage>
</organism>
<accession>A0A7S4V9A2</accession>
<gene>
    <name evidence="2" type="ORF">AMON00008_LOCUS20769</name>
</gene>
<feature type="compositionally biased region" description="Acidic residues" evidence="1">
    <location>
        <begin position="166"/>
        <end position="175"/>
    </location>
</feature>
<name>A0A7S4V9A2_9DINO</name>